<dbReference type="OrthoDB" id="9815559at2"/>
<keyword evidence="2 4" id="KW-0548">Nucleotidyltransferase</keyword>
<dbReference type="SUPFAM" id="SSF53448">
    <property type="entry name" value="Nucleotide-diphospho-sugar transferases"/>
    <property type="match status" value="1"/>
</dbReference>
<organism evidence="4 5">
    <name type="scientific">Robertmurraya kyonggiensis</name>
    <dbReference type="NCBI Taxonomy" id="1037680"/>
    <lineage>
        <taxon>Bacteria</taxon>
        <taxon>Bacillati</taxon>
        <taxon>Bacillota</taxon>
        <taxon>Bacilli</taxon>
        <taxon>Bacillales</taxon>
        <taxon>Bacillaceae</taxon>
        <taxon>Robertmurraya</taxon>
    </lineage>
</organism>
<protein>
    <submittedName>
        <fullName evidence="4">3-deoxy-manno-octulosonate cytidylyltransferase</fullName>
    </submittedName>
</protein>
<evidence type="ECO:0000256" key="1">
    <source>
        <dbReference type="ARBA" id="ARBA00022679"/>
    </source>
</evidence>
<keyword evidence="5" id="KW-1185">Reference proteome</keyword>
<dbReference type="GO" id="GO:0005829">
    <property type="term" value="C:cytosol"/>
    <property type="evidence" value="ECO:0007669"/>
    <property type="project" value="TreeGrafter"/>
</dbReference>
<dbReference type="AlphaFoldDB" id="A0A4U1D1F0"/>
<gene>
    <name evidence="4" type="ORF">FA727_18980</name>
</gene>
<dbReference type="EMBL" id="SWBM01000005">
    <property type="protein sequence ID" value="TKC15503.1"/>
    <property type="molecule type" value="Genomic_DNA"/>
</dbReference>
<dbReference type="InterPro" id="IPR004528">
    <property type="entry name" value="KdsB"/>
</dbReference>
<dbReference type="GO" id="GO:0008690">
    <property type="term" value="F:3-deoxy-manno-octulosonate cytidylyltransferase activity"/>
    <property type="evidence" value="ECO:0007669"/>
    <property type="project" value="InterPro"/>
</dbReference>
<dbReference type="GO" id="GO:0009103">
    <property type="term" value="P:lipopolysaccharide biosynthetic process"/>
    <property type="evidence" value="ECO:0007669"/>
    <property type="project" value="UniProtKB-KW"/>
</dbReference>
<dbReference type="PANTHER" id="PTHR42866:SF2">
    <property type="entry name" value="3-DEOXY-MANNO-OCTULOSONATE CYTIDYLYLTRANSFERASE, MITOCHONDRIAL"/>
    <property type="match status" value="1"/>
</dbReference>
<keyword evidence="1 4" id="KW-0808">Transferase</keyword>
<sequence>MKIVGIIPARYHSSRFPGKPLADICGKPMLWWVHQQTKMVQGIDEVYIATDDSRIRSVCEQLNIQSIMTSTDHKTHLDRLYEVSTKIEADFFINVNGDEPLIETSAIEQMIPIDIDPSSLYVANLMTELKNPLEAVDFSKIKVTTDVFGNGLYMARSPIPYPKGTYNFVYKKFVGVQCFTKSALEFCYYANRGPLEEAEDIDEFRFLENGQKIKFFEANVTTISVDTPKDLDKVRLLMSEKLEGREFVYE</sequence>
<accession>A0A4U1D1F0</accession>
<evidence type="ECO:0000313" key="5">
    <source>
        <dbReference type="Proteomes" id="UP000307756"/>
    </source>
</evidence>
<dbReference type="Proteomes" id="UP000307756">
    <property type="component" value="Unassembled WGS sequence"/>
</dbReference>
<dbReference type="NCBIfam" id="NF003952">
    <property type="entry name" value="PRK05450.1-5"/>
    <property type="match status" value="1"/>
</dbReference>
<dbReference type="InterPro" id="IPR029044">
    <property type="entry name" value="Nucleotide-diphossugar_trans"/>
</dbReference>
<evidence type="ECO:0000256" key="3">
    <source>
        <dbReference type="ARBA" id="ARBA00022985"/>
    </source>
</evidence>
<dbReference type="Gene3D" id="3.90.550.10">
    <property type="entry name" value="Spore Coat Polysaccharide Biosynthesis Protein SpsA, Chain A"/>
    <property type="match status" value="1"/>
</dbReference>
<dbReference type="CDD" id="cd02517">
    <property type="entry name" value="CMP-KDO-Synthetase"/>
    <property type="match status" value="1"/>
</dbReference>
<name>A0A4U1D1F0_9BACI</name>
<dbReference type="PANTHER" id="PTHR42866">
    <property type="entry name" value="3-DEOXY-MANNO-OCTULOSONATE CYTIDYLYLTRANSFERASE"/>
    <property type="match status" value="1"/>
</dbReference>
<proteinExistence type="predicted"/>
<evidence type="ECO:0000256" key="2">
    <source>
        <dbReference type="ARBA" id="ARBA00022695"/>
    </source>
</evidence>
<dbReference type="RefSeq" id="WP_136833105.1">
    <property type="nucleotide sequence ID" value="NZ_SWBM01000005.1"/>
</dbReference>
<keyword evidence="3" id="KW-0448">Lipopolysaccharide biosynthesis</keyword>
<evidence type="ECO:0000313" key="4">
    <source>
        <dbReference type="EMBL" id="TKC15503.1"/>
    </source>
</evidence>
<dbReference type="Pfam" id="PF02348">
    <property type="entry name" value="CTP_transf_3"/>
    <property type="match status" value="1"/>
</dbReference>
<dbReference type="InterPro" id="IPR003329">
    <property type="entry name" value="Cytidylyl_trans"/>
</dbReference>
<reference evidence="4 5" key="1">
    <citation type="journal article" date="2011" name="J. Microbiol.">
        <title>Bacillus kyonggiensis sp. nov., isolated from soil of a lettuce field.</title>
        <authorList>
            <person name="Dong K."/>
            <person name="Lee S."/>
        </authorList>
    </citation>
    <scope>NUCLEOTIDE SEQUENCE [LARGE SCALE GENOMIC DNA]</scope>
    <source>
        <strain evidence="4 5">NB22</strain>
    </source>
</reference>
<comment type="caution">
    <text evidence="4">The sequence shown here is derived from an EMBL/GenBank/DDBJ whole genome shotgun (WGS) entry which is preliminary data.</text>
</comment>